<dbReference type="Proteomes" id="UP001333110">
    <property type="component" value="Unassembled WGS sequence"/>
</dbReference>
<keyword evidence="2" id="KW-1185">Reference proteome</keyword>
<proteinExistence type="predicted"/>
<accession>A0AAN7PF26</accession>
<evidence type="ECO:0000313" key="1">
    <source>
        <dbReference type="EMBL" id="KAK4825068.1"/>
    </source>
</evidence>
<gene>
    <name evidence="1" type="ORF">QYF61_023072</name>
</gene>
<organism evidence="1 2">
    <name type="scientific">Mycteria americana</name>
    <name type="common">Wood stork</name>
    <dbReference type="NCBI Taxonomy" id="33587"/>
    <lineage>
        <taxon>Eukaryota</taxon>
        <taxon>Metazoa</taxon>
        <taxon>Chordata</taxon>
        <taxon>Craniata</taxon>
        <taxon>Vertebrata</taxon>
        <taxon>Euteleostomi</taxon>
        <taxon>Archelosauria</taxon>
        <taxon>Archosauria</taxon>
        <taxon>Dinosauria</taxon>
        <taxon>Saurischia</taxon>
        <taxon>Theropoda</taxon>
        <taxon>Coelurosauria</taxon>
        <taxon>Aves</taxon>
        <taxon>Neognathae</taxon>
        <taxon>Neoaves</taxon>
        <taxon>Aequornithes</taxon>
        <taxon>Ciconiiformes</taxon>
        <taxon>Ciconiidae</taxon>
        <taxon>Mycteria</taxon>
    </lineage>
</organism>
<evidence type="ECO:0000313" key="2">
    <source>
        <dbReference type="Proteomes" id="UP001333110"/>
    </source>
</evidence>
<protein>
    <submittedName>
        <fullName evidence="1">Uncharacterized protein</fullName>
    </submittedName>
</protein>
<comment type="caution">
    <text evidence="1">The sequence shown here is derived from an EMBL/GenBank/DDBJ whole genome shotgun (WGS) entry which is preliminary data.</text>
</comment>
<sequence length="83" mass="9591">MILKVFSNLNDSVILPPRPLTNMNDTMVTHMSSGAPTPTKRLLCDQSQGRAWLRATAPPYRPPRKEVRHICIQKIRYHPWKRG</sequence>
<name>A0AAN7PF26_MYCAM</name>
<reference evidence="1 2" key="1">
    <citation type="journal article" date="2023" name="J. Hered.">
        <title>Chromosome-level genome of the wood stork (Mycteria americana) provides insight into avian chromosome evolution.</title>
        <authorList>
            <person name="Flamio R. Jr."/>
            <person name="Ramstad K.M."/>
        </authorList>
    </citation>
    <scope>NUCLEOTIDE SEQUENCE [LARGE SCALE GENOMIC DNA]</scope>
    <source>
        <strain evidence="1">JAX WOST 10</strain>
    </source>
</reference>
<dbReference type="AlphaFoldDB" id="A0AAN7PF26"/>
<dbReference type="EMBL" id="JAUNZN010000003">
    <property type="protein sequence ID" value="KAK4825068.1"/>
    <property type="molecule type" value="Genomic_DNA"/>
</dbReference>